<dbReference type="EMBL" id="LT907782">
    <property type="protein sequence ID" value="SNX61348.1"/>
    <property type="molecule type" value="Genomic_DNA"/>
</dbReference>
<protein>
    <submittedName>
        <fullName evidence="1">TIGR03790 family protein</fullName>
    </submittedName>
</protein>
<reference evidence="1 2" key="1">
    <citation type="submission" date="2017-08" db="EMBL/GenBank/DDBJ databases">
        <authorList>
            <person name="de Groot N.N."/>
        </authorList>
    </citation>
    <scope>NUCLEOTIDE SEQUENCE [LARGE SCALE GENOMIC DNA]</scope>
    <source>
        <strain evidence="1 2">Nm15</strain>
    </source>
</reference>
<proteinExistence type="predicted"/>
<dbReference type="RefSeq" id="WP_096294093.1">
    <property type="nucleotide sequence ID" value="NZ_LT907782.1"/>
</dbReference>
<dbReference type="AlphaFoldDB" id="A0A285C2N4"/>
<dbReference type="NCBIfam" id="TIGR03790">
    <property type="entry name" value="TIGR03790 family protein"/>
    <property type="match status" value="1"/>
</dbReference>
<dbReference type="InterPro" id="IPR022265">
    <property type="entry name" value="CHP03790"/>
</dbReference>
<evidence type="ECO:0000313" key="2">
    <source>
        <dbReference type="Proteomes" id="UP000242498"/>
    </source>
</evidence>
<name>A0A285C2N4_9PROT</name>
<organism evidence="1 2">
    <name type="scientific">Nitrosomonas ureae</name>
    <dbReference type="NCBI Taxonomy" id="44577"/>
    <lineage>
        <taxon>Bacteria</taxon>
        <taxon>Pseudomonadati</taxon>
        <taxon>Pseudomonadota</taxon>
        <taxon>Betaproteobacteria</taxon>
        <taxon>Nitrosomonadales</taxon>
        <taxon>Nitrosomonadaceae</taxon>
        <taxon>Nitrosomonas</taxon>
    </lineage>
</organism>
<accession>A0A285C2N4</accession>
<dbReference type="Proteomes" id="UP000242498">
    <property type="component" value="Chromosome I"/>
</dbReference>
<dbReference type="OrthoDB" id="420256at2"/>
<evidence type="ECO:0000313" key="1">
    <source>
        <dbReference type="EMBL" id="SNX61348.1"/>
    </source>
</evidence>
<sequence length="410" mass="46264">MIQQFFVLLVIISFSAALPVEAQNRISLPRTSLEPNDIAVIINENDPLSRQIGNYYQQARQIPETNIVKLRFSSERSIITPKEFRQLKAAIDQLTPEHVQAFAVAWTTPYRVGCMSLTSALAFGFDKRYCADPCGSTARSPYFNSSSFYPYDDYKLRPAMMLAGTSFEHIKALIDRGIRSDYSFPKGQAYLMNTSDKARNSRSASFTQIAEELDDVFPMQILTADYISERKDVLFYFTGLKKVFMLETLRFLPGALADHLTSAGGKLTDSPQMSSLRWLEAGATASYGTVVEPCSFPQKFPSPIVAMFQYALGASALEAYWKSVAWPGQGLFIGEPLAKPFAPHLEETSPGHFMLKFFSPRAGRLRIERSFSAAGPFSPFMQQKTIIRGENRFYFKFNEETDGYLNIQWH</sequence>
<gene>
    <name evidence="1" type="ORF">SAMN06296273_2801</name>
</gene>